<evidence type="ECO:0000256" key="4">
    <source>
        <dbReference type="RuleBase" id="RU003690"/>
    </source>
</evidence>
<keyword evidence="6" id="KW-1185">Reference proteome</keyword>
<comment type="similarity">
    <text evidence="1 4">Belongs to the glycosyl hydrolase 1 family.</text>
</comment>
<dbReference type="InterPro" id="IPR017853">
    <property type="entry name" value="GH"/>
</dbReference>
<dbReference type="EMBL" id="BSVA01000001">
    <property type="protein sequence ID" value="GMA91040.1"/>
    <property type="molecule type" value="Genomic_DNA"/>
</dbReference>
<evidence type="ECO:0000256" key="1">
    <source>
        <dbReference type="ARBA" id="ARBA00010838"/>
    </source>
</evidence>
<evidence type="ECO:0000313" key="5">
    <source>
        <dbReference type="EMBL" id="GMA91040.1"/>
    </source>
</evidence>
<dbReference type="Gene3D" id="3.20.20.80">
    <property type="entry name" value="Glycosidases"/>
    <property type="match status" value="1"/>
</dbReference>
<dbReference type="InterPro" id="IPR001360">
    <property type="entry name" value="Glyco_hydro_1"/>
</dbReference>
<sequence>MWDAFVRRPGAIEGGGDASIAVDSYRRWRDDVELLAELGMRAYRFSIGWSRVVPDGRGRIEERALDHYERIVDALLERGIAPVVTLNHWDMPEALMDRRGWVDRSSVDAFVHYAEAVAGRLGDRVPWWITQNEPWIIQLLGYQLGIHAPGIADLGAAVAAGHHVLLAHGAAYDAMRPLVAGRIGAAPNLLPCVPASDSDADRAAAWASDGYVNRWFLEPLLGQGYPDDMREHWERATGGPLDVIRDGDEAAIRGRSDFLGVNYYTRRVMQAAEVGPDRPFPWQVVRAPEESRLSDEGTEIVPDALRELLLRLHREYPGVPLMITENGLVSNETPQHDGEVHDVRRIRYLRQHVAAMADAVAAGVPLVGYTHWSLFDNFEWSLGYRPRFGLVYVDYPTGERIVKHSARHYAALVAAGGDLAAVPEHAAAESAVDSLGAFG</sequence>
<name>A0ABQ6JUT1_9MICO</name>
<dbReference type="PRINTS" id="PR00131">
    <property type="entry name" value="GLHYDRLASE1"/>
</dbReference>
<dbReference type="PANTHER" id="PTHR10353:SF36">
    <property type="entry name" value="LP05116P"/>
    <property type="match status" value="1"/>
</dbReference>
<comment type="caution">
    <text evidence="5">The sequence shown here is derived from an EMBL/GenBank/DDBJ whole genome shotgun (WGS) entry which is preliminary data.</text>
</comment>
<dbReference type="Pfam" id="PF00232">
    <property type="entry name" value="Glyco_hydro_1"/>
    <property type="match status" value="1"/>
</dbReference>
<accession>A0ABQ6JUT1</accession>
<gene>
    <name evidence="5" type="primary">bglB_1</name>
    <name evidence="5" type="ORF">GCM10025869_15690</name>
</gene>
<reference evidence="6" key="1">
    <citation type="journal article" date="2019" name="Int. J. Syst. Evol. Microbiol.">
        <title>The Global Catalogue of Microorganisms (GCM) 10K type strain sequencing project: providing services to taxonomists for standard genome sequencing and annotation.</title>
        <authorList>
            <consortium name="The Broad Institute Genomics Platform"/>
            <consortium name="The Broad Institute Genome Sequencing Center for Infectious Disease"/>
            <person name="Wu L."/>
            <person name="Ma J."/>
        </authorList>
    </citation>
    <scope>NUCLEOTIDE SEQUENCE [LARGE SCALE GENOMIC DNA]</scope>
    <source>
        <strain evidence="6">NBRC 108755</strain>
    </source>
</reference>
<dbReference type="PANTHER" id="PTHR10353">
    <property type="entry name" value="GLYCOSYL HYDROLASE"/>
    <property type="match status" value="1"/>
</dbReference>
<evidence type="ECO:0000256" key="2">
    <source>
        <dbReference type="ARBA" id="ARBA00022801"/>
    </source>
</evidence>
<proteinExistence type="inferred from homology"/>
<keyword evidence="2" id="KW-0378">Hydrolase</keyword>
<protein>
    <submittedName>
        <fullName evidence="5">Beta-glucosidase</fullName>
    </submittedName>
</protein>
<evidence type="ECO:0000313" key="6">
    <source>
        <dbReference type="Proteomes" id="UP001157069"/>
    </source>
</evidence>
<evidence type="ECO:0000256" key="3">
    <source>
        <dbReference type="ARBA" id="ARBA00023295"/>
    </source>
</evidence>
<dbReference type="SUPFAM" id="SSF51445">
    <property type="entry name" value="(Trans)glycosidases"/>
    <property type="match status" value="1"/>
</dbReference>
<organism evidence="5 6">
    <name type="scientific">Homoserinibacter gongjuensis</name>
    <dbReference type="NCBI Taxonomy" id="1162968"/>
    <lineage>
        <taxon>Bacteria</taxon>
        <taxon>Bacillati</taxon>
        <taxon>Actinomycetota</taxon>
        <taxon>Actinomycetes</taxon>
        <taxon>Micrococcales</taxon>
        <taxon>Microbacteriaceae</taxon>
        <taxon>Homoserinibacter</taxon>
    </lineage>
</organism>
<dbReference type="Proteomes" id="UP001157069">
    <property type="component" value="Unassembled WGS sequence"/>
</dbReference>
<keyword evidence="3" id="KW-0326">Glycosidase</keyword>